<dbReference type="EMBL" id="JAGKSB010000017">
    <property type="protein sequence ID" value="MBP3944410.1"/>
    <property type="molecule type" value="Genomic_DNA"/>
</dbReference>
<dbReference type="Proteomes" id="UP000679691">
    <property type="component" value="Unassembled WGS sequence"/>
</dbReference>
<keyword evidence="2" id="KW-1185">Reference proteome</keyword>
<sequence length="282" mass="32381">MQELNMHVIEIFEKGKVLEIPAHWDECSIEQLNSMLKYAFQVSVGKLSYGEFRLQVFCLLTGFQVAPKYQYHNRLGLSDAINENLYKLSAELCSWCFLESGSKQDFKVQLNYTSIRNPFPCIEISGKHCTGPDDLLGNLTFAEFRNGLSIMQDYFQCIQNEEIAEAEGLLNTFISLLYKSEDCTKVELYIKQAILIWFCYCIHFIQSEPIVIDGNELDIFLLFPKNDSPSNQTKQSLGWSGLLFEVAESGIFGNVEAADQTNLFQILAFLYKKYLDNKKLKK</sequence>
<organism evidence="1 2">
    <name type="scientific">Rhinopithecimicrobium faecis</name>
    <dbReference type="NCBI Taxonomy" id="2820698"/>
    <lineage>
        <taxon>Bacteria</taxon>
        <taxon>Pseudomonadati</taxon>
        <taxon>Bacteroidota</taxon>
        <taxon>Sphingobacteriia</taxon>
        <taxon>Sphingobacteriales</taxon>
        <taxon>Sphingobacteriaceae</taxon>
        <taxon>Rhinopithecimicrobium</taxon>
    </lineage>
</organism>
<protein>
    <submittedName>
        <fullName evidence="1">Uncharacterized protein</fullName>
    </submittedName>
</protein>
<proteinExistence type="predicted"/>
<evidence type="ECO:0000313" key="1">
    <source>
        <dbReference type="EMBL" id="MBP3944410.1"/>
    </source>
</evidence>
<name>A0A8T4HBC6_9SPHI</name>
<accession>A0A8T4HBC6</accession>
<gene>
    <name evidence="1" type="ORF">J5U18_12750</name>
</gene>
<reference evidence="1" key="1">
    <citation type="submission" date="2021-03" db="EMBL/GenBank/DDBJ databases">
        <authorList>
            <person name="Lu T."/>
            <person name="Wang Q."/>
            <person name="Han X."/>
        </authorList>
    </citation>
    <scope>NUCLEOTIDE SEQUENCE</scope>
    <source>
        <strain evidence="1">WQ 2009</strain>
    </source>
</reference>
<dbReference type="AlphaFoldDB" id="A0A8T4HBC6"/>
<dbReference type="RefSeq" id="WP_353547923.1">
    <property type="nucleotide sequence ID" value="NZ_JAGKSB010000017.1"/>
</dbReference>
<evidence type="ECO:0000313" key="2">
    <source>
        <dbReference type="Proteomes" id="UP000679691"/>
    </source>
</evidence>
<comment type="caution">
    <text evidence="1">The sequence shown here is derived from an EMBL/GenBank/DDBJ whole genome shotgun (WGS) entry which is preliminary data.</text>
</comment>